<accession>A0A0P9CXY6</accession>
<keyword evidence="1" id="KW-0472">Membrane</keyword>
<keyword evidence="1" id="KW-0812">Transmembrane</keyword>
<name>A0A0P9CXY6_9CHLR</name>
<comment type="caution">
    <text evidence="2">The sequence shown here is derived from an EMBL/GenBank/DDBJ whole genome shotgun (WGS) entry which is preliminary data.</text>
</comment>
<feature type="non-terminal residue" evidence="2">
    <location>
        <position position="68"/>
    </location>
</feature>
<proteinExistence type="predicted"/>
<evidence type="ECO:0000313" key="3">
    <source>
        <dbReference type="Proteomes" id="UP000050509"/>
    </source>
</evidence>
<evidence type="ECO:0000256" key="1">
    <source>
        <dbReference type="SAM" id="Phobius"/>
    </source>
</evidence>
<reference evidence="2 3" key="1">
    <citation type="submission" date="2015-09" db="EMBL/GenBank/DDBJ databases">
        <title>Draft genome sequence of Kouleothrix aurantiaca JCM 19913.</title>
        <authorList>
            <person name="Hemp J."/>
        </authorList>
    </citation>
    <scope>NUCLEOTIDE SEQUENCE [LARGE SCALE GENOMIC DNA]</scope>
    <source>
        <strain evidence="2 3">COM-B</strain>
    </source>
</reference>
<feature type="transmembrane region" description="Helical" evidence="1">
    <location>
        <begin position="16"/>
        <end position="34"/>
    </location>
</feature>
<organism evidence="2 3">
    <name type="scientific">Kouleothrix aurantiaca</name>
    <dbReference type="NCBI Taxonomy" id="186479"/>
    <lineage>
        <taxon>Bacteria</taxon>
        <taxon>Bacillati</taxon>
        <taxon>Chloroflexota</taxon>
        <taxon>Chloroflexia</taxon>
        <taxon>Chloroflexales</taxon>
        <taxon>Roseiflexineae</taxon>
        <taxon>Roseiflexaceae</taxon>
        <taxon>Kouleothrix</taxon>
    </lineage>
</organism>
<keyword evidence="3" id="KW-1185">Reference proteome</keyword>
<protein>
    <recommendedName>
        <fullName evidence="4">MFS transporter</fullName>
    </recommendedName>
</protein>
<gene>
    <name evidence="2" type="ORF">SE17_41025</name>
</gene>
<sequence>MTAQSALAAPPRPARLAVAAIFMLNGMALANWVARIPDVKQQLALGDQLLGVVLLFAAIGALVAQRKL</sequence>
<evidence type="ECO:0000313" key="2">
    <source>
        <dbReference type="EMBL" id="KPV47890.1"/>
    </source>
</evidence>
<keyword evidence="1" id="KW-1133">Transmembrane helix</keyword>
<evidence type="ECO:0008006" key="4">
    <source>
        <dbReference type="Google" id="ProtNLM"/>
    </source>
</evidence>
<feature type="transmembrane region" description="Helical" evidence="1">
    <location>
        <begin position="46"/>
        <end position="64"/>
    </location>
</feature>
<dbReference type="Proteomes" id="UP000050509">
    <property type="component" value="Unassembled WGS sequence"/>
</dbReference>
<dbReference type="AlphaFoldDB" id="A0A0P9CXY6"/>
<dbReference type="EMBL" id="LJCR01003135">
    <property type="protein sequence ID" value="KPV47890.1"/>
    <property type="molecule type" value="Genomic_DNA"/>
</dbReference>